<organism evidence="1 2">
    <name type="scientific">Sulfolobus turreted icosahedral virus 2</name>
    <dbReference type="NCBI Taxonomy" id="754004"/>
    <lineage>
        <taxon>Viruses</taxon>
        <taxon>Varidnaviria</taxon>
        <taxon>Abadenavirae</taxon>
        <taxon>Produgelaviricota</taxon>
        <taxon>Belvinaviricetes</taxon>
        <taxon>Belfryvirales</taxon>
        <taxon>Turriviridae</taxon>
        <taxon>Alphaturrivirus</taxon>
        <taxon>Alphaturrivirus hveragerdiense</taxon>
    </lineage>
</organism>
<keyword evidence="2" id="KW-1185">Reference proteome</keyword>
<accession>D5IEY4</accession>
<dbReference type="Proteomes" id="UP000008240">
    <property type="component" value="Segment"/>
</dbReference>
<reference evidence="1 2" key="1">
    <citation type="journal article" date="2010" name="J. Virol.">
        <title>Familial relationships in hyperthermo- and acidophilic archaeal viruses.</title>
        <authorList>
            <person name="Happonen L.J."/>
            <person name="Redder P."/>
            <person name="Peng X."/>
            <person name="Reigstad L.J."/>
            <person name="Prangishvili D."/>
            <person name="Butcher S.J."/>
        </authorList>
    </citation>
    <scope>NUCLEOTIDE SEQUENCE [LARGE SCALE GENOMIC DNA]</scope>
</reference>
<evidence type="ECO:0000313" key="1">
    <source>
        <dbReference type="EMBL" id="ADF27778.1"/>
    </source>
</evidence>
<sequence length="87" mass="9684">MTIALSPLSNFISTLFFCNFVPHKVLIRAIVLSCPTAFTKYSSSVSIVVQNSSLSILSITTFAGKFFIMLRENAFTRYVLPILSPLF</sequence>
<dbReference type="GeneID" id="9086704"/>
<dbReference type="EMBL" id="GU080336">
    <property type="protein sequence ID" value="ADF27778.1"/>
    <property type="molecule type" value="Genomic_DNA"/>
</dbReference>
<dbReference type="KEGG" id="vg:9086704"/>
<evidence type="ECO:0000313" key="2">
    <source>
        <dbReference type="Proteomes" id="UP000008240"/>
    </source>
</evidence>
<name>D5IEY4_9VIRU</name>
<gene>
    <name evidence="1" type="ORF">STIV2_D87</name>
</gene>
<proteinExistence type="predicted"/>
<dbReference type="RefSeq" id="YP_003591091.1">
    <property type="nucleotide sequence ID" value="NC_014099.1"/>
</dbReference>
<protein>
    <submittedName>
        <fullName evidence="1">Uncharacterized protein</fullName>
    </submittedName>
</protein>